<comment type="caution">
    <text evidence="2">The sequence shown here is derived from an EMBL/GenBank/DDBJ whole genome shotgun (WGS) entry which is preliminary data.</text>
</comment>
<gene>
    <name evidence="2" type="ORF">E3J62_00230</name>
</gene>
<dbReference type="Proteomes" id="UP000315525">
    <property type="component" value="Unassembled WGS sequence"/>
</dbReference>
<dbReference type="AlphaFoldDB" id="A0A523UZ87"/>
<dbReference type="EMBL" id="SOJN01000006">
    <property type="protein sequence ID" value="TET47828.1"/>
    <property type="molecule type" value="Genomic_DNA"/>
</dbReference>
<evidence type="ECO:0000313" key="2">
    <source>
        <dbReference type="EMBL" id="TET47828.1"/>
    </source>
</evidence>
<accession>A0A523UZ87</accession>
<reference evidence="2 3" key="1">
    <citation type="submission" date="2019-03" db="EMBL/GenBank/DDBJ databases">
        <title>Metabolic potential of uncultured bacteria and archaea associated with petroleum seepage in deep-sea sediments.</title>
        <authorList>
            <person name="Dong X."/>
            <person name="Hubert C."/>
        </authorList>
    </citation>
    <scope>NUCLEOTIDE SEQUENCE [LARGE SCALE GENOMIC DNA]</scope>
    <source>
        <strain evidence="2">E44_bin18</strain>
    </source>
</reference>
<feature type="coiled-coil region" evidence="1">
    <location>
        <begin position="6"/>
        <end position="33"/>
    </location>
</feature>
<proteinExistence type="predicted"/>
<evidence type="ECO:0008006" key="4">
    <source>
        <dbReference type="Google" id="ProtNLM"/>
    </source>
</evidence>
<evidence type="ECO:0000256" key="1">
    <source>
        <dbReference type="SAM" id="Coils"/>
    </source>
</evidence>
<organism evidence="2 3">
    <name type="scientific">candidate division TA06 bacterium</name>
    <dbReference type="NCBI Taxonomy" id="2250710"/>
    <lineage>
        <taxon>Bacteria</taxon>
        <taxon>Bacteria division TA06</taxon>
    </lineage>
</organism>
<sequence>MEFSSLPEFDKELKALLKKYRTLRNDLEVLKKVLRIHPRVYPPVVVRISGLGTETEIYKVKHFRCKALGKGVRSGIRVVYVYFPAEERIEFAEIYYKEKDDRDCDKKRILKYYS</sequence>
<keyword evidence="1" id="KW-0175">Coiled coil</keyword>
<protein>
    <recommendedName>
        <fullName evidence="4">Type II toxin-antitoxin system RelE/ParE family toxin</fullName>
    </recommendedName>
</protein>
<evidence type="ECO:0000313" key="3">
    <source>
        <dbReference type="Proteomes" id="UP000315525"/>
    </source>
</evidence>
<name>A0A523UZ87_UNCT6</name>